<dbReference type="Proteomes" id="UP000092665">
    <property type="component" value="Unassembled WGS sequence"/>
</dbReference>
<evidence type="ECO:0000313" key="5">
    <source>
        <dbReference type="Proteomes" id="UP000092665"/>
    </source>
</evidence>
<dbReference type="PANTHER" id="PTHR33755">
    <property type="entry name" value="TOXIN PARE1-RELATED"/>
    <property type="match status" value="1"/>
</dbReference>
<evidence type="ECO:0000256" key="2">
    <source>
        <dbReference type="ARBA" id="ARBA00022649"/>
    </source>
</evidence>
<evidence type="ECO:0000256" key="3">
    <source>
        <dbReference type="PIRNR" id="PIRNR029218"/>
    </source>
</evidence>
<sequence length="97" mass="11677">MYKFSELADEDIFHIARYTIQQFGQNQARCYHDELKRTFELLATSPWIGRECDWVCAGMLRFEFKKHSIYYMLQDGDIFISRIIHQSMDVDILDFPE</sequence>
<name>A0A1B8YD06_9GAMM</name>
<keyword evidence="2" id="KW-1277">Toxin-antitoxin system</keyword>
<comment type="similarity">
    <text evidence="1 3">Belongs to the RelE toxin family.</text>
</comment>
<dbReference type="InterPro" id="IPR035093">
    <property type="entry name" value="RelE/ParE_toxin_dom_sf"/>
</dbReference>
<evidence type="ECO:0000256" key="1">
    <source>
        <dbReference type="ARBA" id="ARBA00006226"/>
    </source>
</evidence>
<dbReference type="Pfam" id="PF05016">
    <property type="entry name" value="ParE_toxin"/>
    <property type="match status" value="1"/>
</dbReference>
<comment type="caution">
    <text evidence="4">The sequence shown here is derived from an EMBL/GenBank/DDBJ whole genome shotgun (WGS) entry which is preliminary data.</text>
</comment>
<organism evidence="4 5">
    <name type="scientific">Photorhabdus namnaonensis</name>
    <dbReference type="NCBI Taxonomy" id="1851568"/>
    <lineage>
        <taxon>Bacteria</taxon>
        <taxon>Pseudomonadati</taxon>
        <taxon>Pseudomonadota</taxon>
        <taxon>Gammaproteobacteria</taxon>
        <taxon>Enterobacterales</taxon>
        <taxon>Morganellaceae</taxon>
        <taxon>Photorhabdus</taxon>
    </lineage>
</organism>
<reference evidence="5" key="1">
    <citation type="submission" date="2015-11" db="EMBL/GenBank/DDBJ databases">
        <authorList>
            <person name="Tobias N.J."/>
            <person name="Mishra B."/>
            <person name="Gupta D.K."/>
            <person name="Thines M."/>
            <person name="Stinear T.P."/>
            <person name="Bode H.B."/>
        </authorList>
    </citation>
    <scope>NUCLEOTIDE SEQUENCE [LARGE SCALE GENOMIC DNA]</scope>
    <source>
        <strain evidence="5">PB45.5</strain>
    </source>
</reference>
<dbReference type="InterPro" id="IPR051803">
    <property type="entry name" value="TA_system_RelE-like_toxin"/>
</dbReference>
<dbReference type="InterPro" id="IPR028344">
    <property type="entry name" value="ParE1/4"/>
</dbReference>
<gene>
    <name evidence="4" type="primary">parE1</name>
    <name evidence="4" type="ORF">Phpb_03992</name>
</gene>
<dbReference type="RefSeq" id="WP_065391864.1">
    <property type="nucleotide sequence ID" value="NZ_CAWMQN010000088.1"/>
</dbReference>
<proteinExistence type="inferred from homology"/>
<evidence type="ECO:0000313" key="4">
    <source>
        <dbReference type="EMBL" id="OCA52940.1"/>
    </source>
</evidence>
<dbReference type="PANTHER" id="PTHR33755:SF3">
    <property type="entry name" value="TOXIN"/>
    <property type="match status" value="1"/>
</dbReference>
<dbReference type="InterPro" id="IPR007712">
    <property type="entry name" value="RelE/ParE_toxin"/>
</dbReference>
<keyword evidence="5" id="KW-1185">Reference proteome</keyword>
<dbReference type="Gene3D" id="3.30.2310.20">
    <property type="entry name" value="RelE-like"/>
    <property type="match status" value="1"/>
</dbReference>
<accession>A0A1B8YD06</accession>
<dbReference type="PIRSF" id="PIRSF029218">
    <property type="entry name" value="ParE"/>
    <property type="match status" value="1"/>
</dbReference>
<dbReference type="EMBL" id="LOIC01000088">
    <property type="protein sequence ID" value="OCA52940.1"/>
    <property type="molecule type" value="Genomic_DNA"/>
</dbReference>
<dbReference type="PATRIC" id="fig|29488.15.peg.4390"/>
<protein>
    <recommendedName>
        <fullName evidence="3">Toxin</fullName>
    </recommendedName>
</protein>
<dbReference type="AlphaFoldDB" id="A0A1B8YD06"/>